<proteinExistence type="predicted"/>
<dbReference type="AlphaFoldDB" id="A0AAV0BRV8"/>
<evidence type="ECO:0000313" key="2">
    <source>
        <dbReference type="EMBL" id="CAH7688338.1"/>
    </source>
</evidence>
<accession>A0AAV0BRV8</accession>
<evidence type="ECO:0000259" key="1">
    <source>
        <dbReference type="PROSITE" id="PS50904"/>
    </source>
</evidence>
<dbReference type="EMBL" id="CALTRL010005971">
    <property type="protein sequence ID" value="CAH7688338.1"/>
    <property type="molecule type" value="Genomic_DNA"/>
</dbReference>
<evidence type="ECO:0000313" key="3">
    <source>
        <dbReference type="Proteomes" id="UP001153365"/>
    </source>
</evidence>
<name>A0AAV0BRV8_PHAPC</name>
<protein>
    <submittedName>
        <fullName evidence="2">PRELI-like family-domain-containing protein</fullName>
    </submittedName>
</protein>
<keyword evidence="3" id="KW-1185">Reference proteome</keyword>
<dbReference type="Pfam" id="PF04707">
    <property type="entry name" value="PRELI"/>
    <property type="match status" value="1"/>
</dbReference>
<dbReference type="Proteomes" id="UP001153365">
    <property type="component" value="Unassembled WGS sequence"/>
</dbReference>
<dbReference type="PROSITE" id="PS50904">
    <property type="entry name" value="PRELI_MSF1"/>
    <property type="match status" value="1"/>
</dbReference>
<dbReference type="InterPro" id="IPR037365">
    <property type="entry name" value="Slowmo/Ups"/>
</dbReference>
<dbReference type="GO" id="GO:0005758">
    <property type="term" value="C:mitochondrial intermembrane space"/>
    <property type="evidence" value="ECO:0007669"/>
    <property type="project" value="InterPro"/>
</dbReference>
<comment type="caution">
    <text evidence="2">The sequence shown here is derived from an EMBL/GenBank/DDBJ whole genome shotgun (WGS) entry which is preliminary data.</text>
</comment>
<feature type="domain" description="PRELI/MSF1" evidence="1">
    <location>
        <begin position="1"/>
        <end position="213"/>
    </location>
</feature>
<dbReference type="InterPro" id="IPR006797">
    <property type="entry name" value="PRELI/MSF1_dom"/>
</dbReference>
<organism evidence="2 3">
    <name type="scientific">Phakopsora pachyrhizi</name>
    <name type="common">Asian soybean rust disease fungus</name>
    <dbReference type="NCBI Taxonomy" id="170000"/>
    <lineage>
        <taxon>Eukaryota</taxon>
        <taxon>Fungi</taxon>
        <taxon>Dikarya</taxon>
        <taxon>Basidiomycota</taxon>
        <taxon>Pucciniomycotina</taxon>
        <taxon>Pucciniomycetes</taxon>
        <taxon>Pucciniales</taxon>
        <taxon>Phakopsoraceae</taxon>
        <taxon>Phakopsora</taxon>
    </lineage>
</organism>
<gene>
    <name evidence="2" type="ORF">PPACK8108_LOCUS23291</name>
</gene>
<sequence length="219" mass="25303">MVVFTSHHTFPFPFREVAMGIWHKYPNEHTNHISSVDVIDRSILKDGTLRTERLISIKQNAPRWIIKMIGGTEEQFVREVIFFKPSRNERDGAGPMILMWSINLTVSSIMLCKEKIRYQKPTFSKNYDNNDQLDQKNHSLSNNGAYDNCDNDGLTEFYQVADIRAQGSLATGQTWQGLGRRLELWAKDRFSTNAEIGRQGFTSVLNSLYRRDSIKDHQS</sequence>
<reference evidence="2" key="1">
    <citation type="submission" date="2022-06" db="EMBL/GenBank/DDBJ databases">
        <authorList>
            <consortium name="SYNGENTA / RWTH Aachen University"/>
        </authorList>
    </citation>
    <scope>NUCLEOTIDE SEQUENCE</scope>
</reference>
<dbReference type="PANTHER" id="PTHR11158">
    <property type="entry name" value="MSF1/PX19 RELATED"/>
    <property type="match status" value="1"/>
</dbReference>